<dbReference type="GO" id="GO:0004519">
    <property type="term" value="F:endonuclease activity"/>
    <property type="evidence" value="ECO:0007669"/>
    <property type="project" value="UniProtKB-KW"/>
</dbReference>
<dbReference type="EMBL" id="CAXDID020000172">
    <property type="protein sequence ID" value="CAL6047561.1"/>
    <property type="molecule type" value="Genomic_DNA"/>
</dbReference>
<evidence type="ECO:0000313" key="4">
    <source>
        <dbReference type="EMBL" id="CAL6047561.1"/>
    </source>
</evidence>
<gene>
    <name evidence="3" type="ORF">HINF_LOCUS36566</name>
    <name evidence="4" type="ORF">HINF_LOCUS42265</name>
</gene>
<comment type="caution">
    <text evidence="3">The sequence shown here is derived from an EMBL/GenBank/DDBJ whole genome shotgun (WGS) entry which is preliminary data.</text>
</comment>
<dbReference type="AlphaFoldDB" id="A0AA86Q1I3"/>
<evidence type="ECO:0000313" key="3">
    <source>
        <dbReference type="EMBL" id="CAI9948921.1"/>
    </source>
</evidence>
<dbReference type="InterPro" id="IPR044925">
    <property type="entry name" value="His-Me_finger_sf"/>
</dbReference>
<dbReference type="InterPro" id="IPR007346">
    <property type="entry name" value="Endonuclease-I"/>
</dbReference>
<sequence length="249" mass="28586">MLLTSVLSAFYPGLYGKELRAQLLTLASQNQNVMSYDEVRLHMYSSIYNNASNLVTCVYSGSELYFKFGSDNPNVSEDLNCEHTVPQSFFNKELPMRSDLHHLRPTWKIANSGRSNSPFNSINEMSVDKYYGKNKTVTTKKPTDPENWSKLDGGNAFEVRDMQKGDTARAVAYFFVRYPTQAGPITMTFTDIDNMIKWDNEHPPTDLQMEYYEKVVEIQRNINPFQEEAGLVARAYCDMSTKYPCSKFM</sequence>
<keyword evidence="1" id="KW-0540">Nuclease</keyword>
<dbReference type="PANTHER" id="PTHR33607">
    <property type="entry name" value="ENDONUCLEASE-1"/>
    <property type="match status" value="1"/>
</dbReference>
<protein>
    <submittedName>
        <fullName evidence="3">Endonuclease I</fullName>
    </submittedName>
    <submittedName>
        <fullName evidence="4">Endonuclease_I</fullName>
    </submittedName>
</protein>
<dbReference type="Proteomes" id="UP001642409">
    <property type="component" value="Unassembled WGS sequence"/>
</dbReference>
<keyword evidence="2" id="KW-0378">Hydrolase</keyword>
<dbReference type="GO" id="GO:0016787">
    <property type="term" value="F:hydrolase activity"/>
    <property type="evidence" value="ECO:0007669"/>
    <property type="project" value="UniProtKB-KW"/>
</dbReference>
<evidence type="ECO:0000313" key="5">
    <source>
        <dbReference type="Proteomes" id="UP001642409"/>
    </source>
</evidence>
<reference evidence="4 5" key="2">
    <citation type="submission" date="2024-07" db="EMBL/GenBank/DDBJ databases">
        <authorList>
            <person name="Akdeniz Z."/>
        </authorList>
    </citation>
    <scope>NUCLEOTIDE SEQUENCE [LARGE SCALE GENOMIC DNA]</scope>
</reference>
<evidence type="ECO:0000256" key="1">
    <source>
        <dbReference type="ARBA" id="ARBA00022722"/>
    </source>
</evidence>
<dbReference type="Pfam" id="PF04231">
    <property type="entry name" value="Endonuclease_1"/>
    <property type="match status" value="1"/>
</dbReference>
<name>A0AA86Q1I3_9EUKA</name>
<keyword evidence="5" id="KW-1185">Reference proteome</keyword>
<dbReference type="PANTHER" id="PTHR33607:SF2">
    <property type="entry name" value="ENDONUCLEASE-1"/>
    <property type="match status" value="1"/>
</dbReference>
<dbReference type="EMBL" id="CATOUU010000792">
    <property type="protein sequence ID" value="CAI9948921.1"/>
    <property type="molecule type" value="Genomic_DNA"/>
</dbReference>
<evidence type="ECO:0000256" key="2">
    <source>
        <dbReference type="ARBA" id="ARBA00022801"/>
    </source>
</evidence>
<keyword evidence="3" id="KW-0255">Endonuclease</keyword>
<reference evidence="3" key="1">
    <citation type="submission" date="2023-06" db="EMBL/GenBank/DDBJ databases">
        <authorList>
            <person name="Kurt Z."/>
        </authorList>
    </citation>
    <scope>NUCLEOTIDE SEQUENCE</scope>
</reference>
<dbReference type="SUPFAM" id="SSF54060">
    <property type="entry name" value="His-Me finger endonucleases"/>
    <property type="match status" value="1"/>
</dbReference>
<organism evidence="3">
    <name type="scientific">Hexamita inflata</name>
    <dbReference type="NCBI Taxonomy" id="28002"/>
    <lineage>
        <taxon>Eukaryota</taxon>
        <taxon>Metamonada</taxon>
        <taxon>Diplomonadida</taxon>
        <taxon>Hexamitidae</taxon>
        <taxon>Hexamitinae</taxon>
        <taxon>Hexamita</taxon>
    </lineage>
</organism>
<accession>A0AA86Q1I3</accession>
<proteinExistence type="predicted"/>